<proteinExistence type="predicted"/>
<organism evidence="1 2">
    <name type="scientific">Candidatus Woesebacteria bacterium RBG_13_46_13</name>
    <dbReference type="NCBI Taxonomy" id="1802479"/>
    <lineage>
        <taxon>Bacteria</taxon>
        <taxon>Candidatus Woeseibacteriota</taxon>
    </lineage>
</organism>
<dbReference type="Gene3D" id="6.10.250.2650">
    <property type="match status" value="1"/>
</dbReference>
<dbReference type="EMBL" id="MGFR01000001">
    <property type="protein sequence ID" value="OGM10115.1"/>
    <property type="molecule type" value="Genomic_DNA"/>
</dbReference>
<protein>
    <recommendedName>
        <fullName evidence="3">Bacterial toxin RNase RnlA/LsoA DBD domain-containing protein</fullName>
    </recommendedName>
</protein>
<gene>
    <name evidence="1" type="ORF">A2Y68_01575</name>
</gene>
<comment type="caution">
    <text evidence="1">The sequence shown here is derived from an EMBL/GenBank/DDBJ whole genome shotgun (WGS) entry which is preliminary data.</text>
</comment>
<dbReference type="AlphaFoldDB" id="A0A1F7X746"/>
<dbReference type="Proteomes" id="UP000176778">
    <property type="component" value="Unassembled WGS sequence"/>
</dbReference>
<evidence type="ECO:0000313" key="1">
    <source>
        <dbReference type="EMBL" id="OGM10115.1"/>
    </source>
</evidence>
<accession>A0A1F7X746</accession>
<evidence type="ECO:0008006" key="3">
    <source>
        <dbReference type="Google" id="ProtNLM"/>
    </source>
</evidence>
<dbReference type="STRING" id="1802479.A2Y68_01575"/>
<sequence length="162" mass="19073">MQESLEQKAWWGYIEADLKELLKESQKLSAITSGWEEKFHDYAFVVFPAAKAYEGFLKKLFLDLGFISEEDYFGKRFRVGKALNPNLETDLRNESVYDKLVGFCGGKELADQLWDTWRLSRNLIFHWFPKERNAITLEEARQRCNMILDSLDAAFKECKIER</sequence>
<reference evidence="1 2" key="1">
    <citation type="journal article" date="2016" name="Nat. Commun.">
        <title>Thousands of microbial genomes shed light on interconnected biogeochemical processes in an aquifer system.</title>
        <authorList>
            <person name="Anantharaman K."/>
            <person name="Brown C.T."/>
            <person name="Hug L.A."/>
            <person name="Sharon I."/>
            <person name="Castelle C.J."/>
            <person name="Probst A.J."/>
            <person name="Thomas B.C."/>
            <person name="Singh A."/>
            <person name="Wilkins M.J."/>
            <person name="Karaoz U."/>
            <person name="Brodie E.L."/>
            <person name="Williams K.H."/>
            <person name="Hubbard S.S."/>
            <person name="Banfield J.F."/>
        </authorList>
    </citation>
    <scope>NUCLEOTIDE SEQUENCE [LARGE SCALE GENOMIC DNA]</scope>
</reference>
<name>A0A1F7X746_9BACT</name>
<evidence type="ECO:0000313" key="2">
    <source>
        <dbReference type="Proteomes" id="UP000176778"/>
    </source>
</evidence>